<evidence type="ECO:0000313" key="1">
    <source>
        <dbReference type="EMBL" id="AFM01499.1"/>
    </source>
</evidence>
<dbReference type="STRING" id="756499.Desde_3208"/>
<accession>I4AC14</accession>
<name>I4AC14_DESDJ</name>
<dbReference type="AlphaFoldDB" id="I4AC14"/>
<dbReference type="KEGG" id="ddh:Desde_3208"/>
<sequence length="68" mass="8073">MTVRKIYLRSSLRIKRRASIKRKSHILLKFHRLALDTSKMIGEIRSEYEFLVLAGSFLECKQKEATFE</sequence>
<reference evidence="1 2" key="2">
    <citation type="journal article" date="2015" name="J. Bacteriol.">
        <title>Genomic, proteomic, and biochemical analysis of the organohalide respiratory pathway in Desulfitobacterium dehalogenans.</title>
        <authorList>
            <person name="Kruse T."/>
            <person name="van de Pas B.A."/>
            <person name="Atteia A."/>
            <person name="Krab K."/>
            <person name="Hagen W.R."/>
            <person name="Goodwin L."/>
            <person name="Chain P."/>
            <person name="Boeren S."/>
            <person name="Maphosa F."/>
            <person name="Schraa G."/>
            <person name="de Vos W.M."/>
            <person name="van der Oost J."/>
            <person name="Smidt H."/>
            <person name="Stams A.J."/>
        </authorList>
    </citation>
    <scope>NUCLEOTIDE SEQUENCE [LARGE SCALE GENOMIC DNA]</scope>
    <source>
        <strain evidence="2">ATCC 51507 / DSM 9161 / JW/IU-DC1</strain>
    </source>
</reference>
<gene>
    <name evidence="1" type="ordered locus">Desde_3208</name>
</gene>
<reference evidence="2" key="1">
    <citation type="submission" date="2012-06" db="EMBL/GenBank/DDBJ databases">
        <title>Complete sequence of Desulfitobacterium dehalogenans ATCC 51507.</title>
        <authorList>
            <person name="Lucas S."/>
            <person name="Han J."/>
            <person name="Lapidus A."/>
            <person name="Cheng J.-F."/>
            <person name="Goodwin L."/>
            <person name="Pitluck S."/>
            <person name="Peters L."/>
            <person name="Ovchinnikova G."/>
            <person name="Teshima H."/>
            <person name="Detter J.C."/>
            <person name="Han C."/>
            <person name="Tapia R."/>
            <person name="Land M."/>
            <person name="Hauser L."/>
            <person name="Kyrpides N."/>
            <person name="Ivanova N."/>
            <person name="Pagani I."/>
            <person name="Kruse T."/>
            <person name="de Vos W.M."/>
            <person name="Smidt H."/>
            <person name="Woyke T."/>
        </authorList>
    </citation>
    <scope>NUCLEOTIDE SEQUENCE [LARGE SCALE GENOMIC DNA]</scope>
    <source>
        <strain evidence="2">ATCC 51507 / DSM 9161 / JW/IU-DC1</strain>
    </source>
</reference>
<proteinExistence type="predicted"/>
<keyword evidence="2" id="KW-1185">Reference proteome</keyword>
<dbReference type="Proteomes" id="UP000006053">
    <property type="component" value="Chromosome"/>
</dbReference>
<organism evidence="1 2">
    <name type="scientific">Desulfitobacterium dehalogenans (strain ATCC 51507 / DSM 9161 / JW/IU-DC1)</name>
    <dbReference type="NCBI Taxonomy" id="756499"/>
    <lineage>
        <taxon>Bacteria</taxon>
        <taxon>Bacillati</taxon>
        <taxon>Bacillota</taxon>
        <taxon>Clostridia</taxon>
        <taxon>Eubacteriales</taxon>
        <taxon>Desulfitobacteriaceae</taxon>
        <taxon>Desulfitobacterium</taxon>
    </lineage>
</organism>
<dbReference type="HOGENOM" id="CLU_2787035_0_0_9"/>
<protein>
    <submittedName>
        <fullName evidence="1">Uncharacterized protein</fullName>
    </submittedName>
</protein>
<evidence type="ECO:0000313" key="2">
    <source>
        <dbReference type="Proteomes" id="UP000006053"/>
    </source>
</evidence>
<dbReference type="EMBL" id="CP003348">
    <property type="protein sequence ID" value="AFM01499.1"/>
    <property type="molecule type" value="Genomic_DNA"/>
</dbReference>